<dbReference type="EnsemblMetazoa" id="Aqu2.1.22039_001">
    <property type="protein sequence ID" value="Aqu2.1.22039_001"/>
    <property type="gene ID" value="Aqu2.1.22039"/>
</dbReference>
<name>A0A1X7U3C2_AMPQE</name>
<organism evidence="1">
    <name type="scientific">Amphimedon queenslandica</name>
    <name type="common">Sponge</name>
    <dbReference type="NCBI Taxonomy" id="400682"/>
    <lineage>
        <taxon>Eukaryota</taxon>
        <taxon>Metazoa</taxon>
        <taxon>Porifera</taxon>
        <taxon>Demospongiae</taxon>
        <taxon>Heteroscleromorpha</taxon>
        <taxon>Haplosclerida</taxon>
        <taxon>Niphatidae</taxon>
        <taxon>Amphimedon</taxon>
    </lineage>
</organism>
<proteinExistence type="predicted"/>
<protein>
    <submittedName>
        <fullName evidence="1">Uncharacterized protein</fullName>
    </submittedName>
</protein>
<sequence>MKSGDRTQYIHFNILSASWTQIFSRLVLSTVKAKFLKAEVDSLVDFVQVVEQSSAVKIAQPGGSSNENKRHQRLSTLRCKCNITGLVAARPIVCGPVTYFSLLKEDTSSNNGR</sequence>
<dbReference type="InParanoid" id="A0A1X7U3C2"/>
<reference evidence="1" key="1">
    <citation type="submission" date="2017-05" db="UniProtKB">
        <authorList>
            <consortium name="EnsemblMetazoa"/>
        </authorList>
    </citation>
    <scope>IDENTIFICATION</scope>
</reference>
<accession>A0A1X7U3C2</accession>
<evidence type="ECO:0000313" key="1">
    <source>
        <dbReference type="EnsemblMetazoa" id="Aqu2.1.22039_001"/>
    </source>
</evidence>
<dbReference type="AlphaFoldDB" id="A0A1X7U3C2"/>